<protein>
    <recommendedName>
        <fullName evidence="5">Tetratricopeptide repeat protein</fullName>
    </recommendedName>
</protein>
<feature type="transmembrane region" description="Helical" evidence="2">
    <location>
        <begin position="116"/>
        <end position="137"/>
    </location>
</feature>
<dbReference type="InterPro" id="IPR019734">
    <property type="entry name" value="TPR_rpt"/>
</dbReference>
<evidence type="ECO:0000256" key="1">
    <source>
        <dbReference type="PROSITE-ProRule" id="PRU00339"/>
    </source>
</evidence>
<dbReference type="Pfam" id="PF14559">
    <property type="entry name" value="TPR_19"/>
    <property type="match status" value="1"/>
</dbReference>
<gene>
    <name evidence="3" type="ORF">GCM10007989_12940</name>
</gene>
<keyword evidence="2" id="KW-0812">Transmembrane</keyword>
<name>A0A918S067_9HYPH</name>
<feature type="repeat" description="TPR" evidence="1">
    <location>
        <begin position="236"/>
        <end position="269"/>
    </location>
</feature>
<keyword evidence="4" id="KW-1185">Reference proteome</keyword>
<dbReference type="Proteomes" id="UP000646579">
    <property type="component" value="Unassembled WGS sequence"/>
</dbReference>
<dbReference type="InterPro" id="IPR011990">
    <property type="entry name" value="TPR-like_helical_dom_sf"/>
</dbReference>
<dbReference type="EMBL" id="BMZE01000001">
    <property type="protein sequence ID" value="GHA18961.1"/>
    <property type="molecule type" value="Genomic_DNA"/>
</dbReference>
<dbReference type="PANTHER" id="PTHR12558:SF33">
    <property type="entry name" value="BLL7664 PROTEIN"/>
    <property type="match status" value="1"/>
</dbReference>
<dbReference type="PROSITE" id="PS50005">
    <property type="entry name" value="TPR"/>
    <property type="match status" value="1"/>
</dbReference>
<reference evidence="3" key="1">
    <citation type="journal article" date="2014" name="Int. J. Syst. Evol. Microbiol.">
        <title>Complete genome sequence of Corynebacterium casei LMG S-19264T (=DSM 44701T), isolated from a smear-ripened cheese.</title>
        <authorList>
            <consortium name="US DOE Joint Genome Institute (JGI-PGF)"/>
            <person name="Walter F."/>
            <person name="Albersmeier A."/>
            <person name="Kalinowski J."/>
            <person name="Ruckert C."/>
        </authorList>
    </citation>
    <scope>NUCLEOTIDE SEQUENCE</scope>
    <source>
        <strain evidence="3">KCTC 32437</strain>
    </source>
</reference>
<dbReference type="Gene3D" id="1.25.40.10">
    <property type="entry name" value="Tetratricopeptide repeat domain"/>
    <property type="match status" value="1"/>
</dbReference>
<keyword evidence="2" id="KW-1133">Transmembrane helix</keyword>
<dbReference type="SMART" id="SM00028">
    <property type="entry name" value="TPR"/>
    <property type="match status" value="2"/>
</dbReference>
<evidence type="ECO:0000313" key="3">
    <source>
        <dbReference type="EMBL" id="GHA18961.1"/>
    </source>
</evidence>
<sequence length="474" mass="52640">MDGNKTVGLSEDLLSGWQAIADHFKRNQSTVRRWAETRALPVHRAAGKKGVSVYAYAHELDAWLTHGHGAQSQPLEPGDALNAIAASAGSMERDESTDAQTLSGFPGRVTSALSRAVVALMALGLLFVTTVYFWTAYSDQAPATARTAETLPDAVYTLYSEAGYLWPKRTRDSLLEAERLLHQVTQLAPRFADAEADLATIYNLMVEYHVKPAEEGYGLSMEAAKRAIEIDPRQASALTVLGDLSYFWRKNYDEAFEYFERAIAADPDNAQARQWYASALMTSGRLNEAETQIRKAREILPESRSILVSQAMIQLGQGDAHGARNVLLQLLQNETNYRNPYRFLLFSELAAHDLPAYLATLHDWFDLIDSRSGEILAEAAEAGWRRGGEAAMIDAMASAARRPDLRDSLEQYFRAHVLALAGDWQGAVDQLENTPTRQAFYYSIDPAFDVARRDESFLRQIAGLGFPVIPSKEQ</sequence>
<keyword evidence="2" id="KW-0472">Membrane</keyword>
<reference evidence="3" key="2">
    <citation type="submission" date="2020-09" db="EMBL/GenBank/DDBJ databases">
        <authorList>
            <person name="Sun Q."/>
            <person name="Kim S."/>
        </authorList>
    </citation>
    <scope>NUCLEOTIDE SEQUENCE</scope>
    <source>
        <strain evidence="3">KCTC 32437</strain>
    </source>
</reference>
<proteinExistence type="predicted"/>
<organism evidence="3 4">
    <name type="scientific">Devosia pacifica</name>
    <dbReference type="NCBI Taxonomy" id="1335967"/>
    <lineage>
        <taxon>Bacteria</taxon>
        <taxon>Pseudomonadati</taxon>
        <taxon>Pseudomonadota</taxon>
        <taxon>Alphaproteobacteria</taxon>
        <taxon>Hyphomicrobiales</taxon>
        <taxon>Devosiaceae</taxon>
        <taxon>Devosia</taxon>
    </lineage>
</organism>
<keyword evidence="1" id="KW-0802">TPR repeat</keyword>
<dbReference type="RefSeq" id="WP_189424419.1">
    <property type="nucleotide sequence ID" value="NZ_BMZE01000001.1"/>
</dbReference>
<dbReference type="SUPFAM" id="SSF48452">
    <property type="entry name" value="TPR-like"/>
    <property type="match status" value="1"/>
</dbReference>
<accession>A0A918S067</accession>
<dbReference type="AlphaFoldDB" id="A0A918S067"/>
<dbReference type="PANTHER" id="PTHR12558">
    <property type="entry name" value="CELL DIVISION CYCLE 16,23,27"/>
    <property type="match status" value="1"/>
</dbReference>
<comment type="caution">
    <text evidence="3">The sequence shown here is derived from an EMBL/GenBank/DDBJ whole genome shotgun (WGS) entry which is preliminary data.</text>
</comment>
<evidence type="ECO:0000313" key="4">
    <source>
        <dbReference type="Proteomes" id="UP000646579"/>
    </source>
</evidence>
<evidence type="ECO:0008006" key="5">
    <source>
        <dbReference type="Google" id="ProtNLM"/>
    </source>
</evidence>
<evidence type="ECO:0000256" key="2">
    <source>
        <dbReference type="SAM" id="Phobius"/>
    </source>
</evidence>